<keyword evidence="3 6" id="KW-0812">Transmembrane</keyword>
<feature type="transmembrane region" description="Helical" evidence="6">
    <location>
        <begin position="66"/>
        <end position="84"/>
    </location>
</feature>
<sequence>MEKSISYKMSEKEPVQEAQETYPSPMKLAVIVTALCLAIFCMALDNTIIATAIPHITAQFHALDNVGWYGSAYFLTTCSMQLVFGKLYTFCSVKWVFLSALIIFEVGSLICGVTPNSLGLILGRAIAGIGTSGVFSGAILIIANSVPLEKRPLYTGIVGGMYGIASVAGPLMGGAFTDHASWRWCFFINLPIGAVTFIFLLCFYHSPPKAKSTLSLREQIQQFDIIGTIFFIPSIICLLLALQWGGSVYEWNNGKIIALFVVFGVLMIAFVFVQLWRQENATLPPRIFGNRNVWGSSLFTFCLGAAFFALVYYLPIWFQSIKGVSAVKSGIMNLPMLLAQVLLSIVAGACVTKFGYYTPFMIISSLLMAVGAGLLSTFHPDTGSGKWIGYQIIFGAGVGTGMQQALIAVQKSLPLADVPIATAAVMFSQTLGGAVFVSVAQNVFTNALLQNLSGISGIDSQQVVDIGATALKDLIPANVLPRVLSAYNEGLVAAFYVSTAMGALSLFGTLFVQWKSVKA</sequence>
<dbReference type="Proteomes" id="UP000030143">
    <property type="component" value="Unassembled WGS sequence"/>
</dbReference>
<feature type="transmembrane region" description="Helical" evidence="6">
    <location>
        <begin position="225"/>
        <end position="244"/>
    </location>
</feature>
<dbReference type="HOGENOM" id="CLU_000960_22_1_1"/>
<dbReference type="SUPFAM" id="SSF103473">
    <property type="entry name" value="MFS general substrate transporter"/>
    <property type="match status" value="1"/>
</dbReference>
<evidence type="ECO:0000256" key="1">
    <source>
        <dbReference type="ARBA" id="ARBA00004141"/>
    </source>
</evidence>
<keyword evidence="9" id="KW-1185">Reference proteome</keyword>
<dbReference type="PRINTS" id="PR01036">
    <property type="entry name" value="TCRTETB"/>
</dbReference>
<dbReference type="CDD" id="cd17502">
    <property type="entry name" value="MFS_Azr1_MDR_like"/>
    <property type="match status" value="1"/>
</dbReference>
<dbReference type="Gene3D" id="1.20.1250.20">
    <property type="entry name" value="MFS general substrate transporter like domains"/>
    <property type="match status" value="2"/>
</dbReference>
<dbReference type="GeneID" id="27675286"/>
<gene>
    <name evidence="8" type="ORF">PEX2_025920</name>
</gene>
<dbReference type="EMBL" id="JQFZ01000238">
    <property type="protein sequence ID" value="KGO54054.1"/>
    <property type="molecule type" value="Genomic_DNA"/>
</dbReference>
<evidence type="ECO:0000259" key="7">
    <source>
        <dbReference type="PROSITE" id="PS50850"/>
    </source>
</evidence>
<dbReference type="PROSITE" id="PS50850">
    <property type="entry name" value="MFS"/>
    <property type="match status" value="1"/>
</dbReference>
<accession>A0A0A2KGC9</accession>
<evidence type="ECO:0000256" key="4">
    <source>
        <dbReference type="ARBA" id="ARBA00022989"/>
    </source>
</evidence>
<dbReference type="VEuPathDB" id="FungiDB:PEXP_100790"/>
<dbReference type="RefSeq" id="XP_016596561.1">
    <property type="nucleotide sequence ID" value="XM_016739867.1"/>
</dbReference>
<comment type="subcellular location">
    <subcellularLocation>
        <location evidence="1">Membrane</location>
        <topology evidence="1">Multi-pass membrane protein</topology>
    </subcellularLocation>
</comment>
<dbReference type="FunFam" id="1.20.1250.20:FF:000196">
    <property type="entry name" value="MFS toxin efflux pump (AflT)"/>
    <property type="match status" value="1"/>
</dbReference>
<reference evidence="8 9" key="1">
    <citation type="journal article" date="2015" name="Mol. Plant Microbe Interact.">
        <title>Genome, transcriptome, and functional analyses of Penicillium expansum provide new insights into secondary metabolism and pathogenicity.</title>
        <authorList>
            <person name="Ballester A.R."/>
            <person name="Marcet-Houben M."/>
            <person name="Levin E."/>
            <person name="Sela N."/>
            <person name="Selma-Lazaro C."/>
            <person name="Carmona L."/>
            <person name="Wisniewski M."/>
            <person name="Droby S."/>
            <person name="Gonzalez-Candelas L."/>
            <person name="Gabaldon T."/>
        </authorList>
    </citation>
    <scope>NUCLEOTIDE SEQUENCE [LARGE SCALE GENOMIC DNA]</scope>
    <source>
        <strain evidence="8 9">MD-8</strain>
    </source>
</reference>
<dbReference type="PANTHER" id="PTHR23501">
    <property type="entry name" value="MAJOR FACILITATOR SUPERFAMILY"/>
    <property type="match status" value="1"/>
</dbReference>
<comment type="caution">
    <text evidence="8">The sequence shown here is derived from an EMBL/GenBank/DDBJ whole genome shotgun (WGS) entry which is preliminary data.</text>
</comment>
<feature type="transmembrane region" description="Helical" evidence="6">
    <location>
        <begin position="491"/>
        <end position="512"/>
    </location>
</feature>
<dbReference type="Pfam" id="PF07690">
    <property type="entry name" value="MFS_1"/>
    <property type="match status" value="1"/>
</dbReference>
<feature type="transmembrane region" description="Helical" evidence="6">
    <location>
        <begin position="297"/>
        <end position="318"/>
    </location>
</feature>
<feature type="transmembrane region" description="Helical" evidence="6">
    <location>
        <begin position="121"/>
        <end position="141"/>
    </location>
</feature>
<dbReference type="InterPro" id="IPR011701">
    <property type="entry name" value="MFS"/>
</dbReference>
<keyword evidence="5 6" id="KW-0472">Membrane</keyword>
<feature type="transmembrane region" description="Helical" evidence="6">
    <location>
        <begin position="153"/>
        <end position="175"/>
    </location>
</feature>
<feature type="domain" description="Major facilitator superfamily (MFS) profile" evidence="7">
    <location>
        <begin position="31"/>
        <end position="517"/>
    </location>
</feature>
<dbReference type="FunFam" id="1.20.1720.10:FF:000012">
    <property type="entry name" value="MFS toxin efflux pump (AflT)"/>
    <property type="match status" value="1"/>
</dbReference>
<comment type="similarity">
    <text evidence="2">Belongs to the major facilitator superfamily. TCR/Tet family.</text>
</comment>
<proteinExistence type="inferred from homology"/>
<dbReference type="GO" id="GO:0022857">
    <property type="term" value="F:transmembrane transporter activity"/>
    <property type="evidence" value="ECO:0007669"/>
    <property type="project" value="InterPro"/>
</dbReference>
<dbReference type="InterPro" id="IPR020846">
    <property type="entry name" value="MFS_dom"/>
</dbReference>
<feature type="transmembrane region" description="Helical" evidence="6">
    <location>
        <begin position="96"/>
        <end position="115"/>
    </location>
</feature>
<feature type="transmembrane region" description="Helical" evidence="6">
    <location>
        <begin position="421"/>
        <end position="444"/>
    </location>
</feature>
<dbReference type="OrthoDB" id="10021397at2759"/>
<evidence type="ECO:0000313" key="8">
    <source>
        <dbReference type="EMBL" id="KGO54054.1"/>
    </source>
</evidence>
<feature type="transmembrane region" description="Helical" evidence="6">
    <location>
        <begin position="256"/>
        <end position="276"/>
    </location>
</feature>
<feature type="transmembrane region" description="Helical" evidence="6">
    <location>
        <begin position="387"/>
        <end position="409"/>
    </location>
</feature>
<feature type="transmembrane region" description="Helical" evidence="6">
    <location>
        <begin position="330"/>
        <end position="349"/>
    </location>
</feature>
<protein>
    <submittedName>
        <fullName evidence="8">Major facilitator superfamily domain, general substrate transporter</fullName>
    </submittedName>
</protein>
<organism evidence="8 9">
    <name type="scientific">Penicillium expansum</name>
    <name type="common">Blue mold rot fungus</name>
    <dbReference type="NCBI Taxonomy" id="27334"/>
    <lineage>
        <taxon>Eukaryota</taxon>
        <taxon>Fungi</taxon>
        <taxon>Dikarya</taxon>
        <taxon>Ascomycota</taxon>
        <taxon>Pezizomycotina</taxon>
        <taxon>Eurotiomycetes</taxon>
        <taxon>Eurotiomycetidae</taxon>
        <taxon>Eurotiales</taxon>
        <taxon>Aspergillaceae</taxon>
        <taxon>Penicillium</taxon>
    </lineage>
</organism>
<name>A0A0A2KGC9_PENEN</name>
<dbReference type="InterPro" id="IPR036259">
    <property type="entry name" value="MFS_trans_sf"/>
</dbReference>
<feature type="transmembrane region" description="Helical" evidence="6">
    <location>
        <begin position="28"/>
        <end position="54"/>
    </location>
</feature>
<feature type="transmembrane region" description="Helical" evidence="6">
    <location>
        <begin position="356"/>
        <end position="375"/>
    </location>
</feature>
<dbReference type="PhylomeDB" id="A0A0A2KGC9"/>
<feature type="transmembrane region" description="Helical" evidence="6">
    <location>
        <begin position="181"/>
        <end position="204"/>
    </location>
</feature>
<dbReference type="AlphaFoldDB" id="A0A0A2KGC9"/>
<evidence type="ECO:0000256" key="6">
    <source>
        <dbReference type="SAM" id="Phobius"/>
    </source>
</evidence>
<evidence type="ECO:0000256" key="2">
    <source>
        <dbReference type="ARBA" id="ARBA00007520"/>
    </source>
</evidence>
<dbReference type="GO" id="GO:0005886">
    <property type="term" value="C:plasma membrane"/>
    <property type="evidence" value="ECO:0007669"/>
    <property type="project" value="TreeGrafter"/>
</dbReference>
<dbReference type="STRING" id="27334.A0A0A2KGC9"/>
<keyword evidence="4 6" id="KW-1133">Transmembrane helix</keyword>
<dbReference type="PANTHER" id="PTHR23501:SF199">
    <property type="entry name" value="MFS EFFLUX TRANSPORTER INPD-RELATED"/>
    <property type="match status" value="1"/>
</dbReference>
<evidence type="ECO:0000313" key="9">
    <source>
        <dbReference type="Proteomes" id="UP000030143"/>
    </source>
</evidence>
<evidence type="ECO:0000256" key="3">
    <source>
        <dbReference type="ARBA" id="ARBA00022692"/>
    </source>
</evidence>
<evidence type="ECO:0000256" key="5">
    <source>
        <dbReference type="ARBA" id="ARBA00023136"/>
    </source>
</evidence>